<evidence type="ECO:0000256" key="1">
    <source>
        <dbReference type="SAM" id="MobiDB-lite"/>
    </source>
</evidence>
<accession>A0A8S9GMN3</accession>
<reference evidence="2" key="1">
    <citation type="submission" date="2019-12" db="EMBL/GenBank/DDBJ databases">
        <title>Genome sequencing and annotation of Brassica cretica.</title>
        <authorList>
            <person name="Studholme D.J."/>
            <person name="Sarris P.F."/>
        </authorList>
    </citation>
    <scope>NUCLEOTIDE SEQUENCE</scope>
    <source>
        <strain evidence="2">PFS-102/07</strain>
        <tissue evidence="2">Leaf</tissue>
    </source>
</reference>
<sequence>MVTRKLPARKMRGKEVSAQGGVAEKDRNRISKRTGMANRNKETKSKTLEEGSVWLRSLLFRIAIGNHHKSSSSMEEEKAREDVFGDIEEDDRSKTLEEGSVWLRLLLFRIAFGNHHKSSSSMEEEKAREDVFGDIEEVMG</sequence>
<feature type="region of interest" description="Disordered" evidence="1">
    <location>
        <begin position="1"/>
        <end position="46"/>
    </location>
</feature>
<feature type="region of interest" description="Disordered" evidence="1">
    <location>
        <begin position="118"/>
        <end position="140"/>
    </location>
</feature>
<gene>
    <name evidence="2" type="ORF">F2Q70_00022147</name>
</gene>
<proteinExistence type="predicted"/>
<comment type="caution">
    <text evidence="2">The sequence shown here is derived from an EMBL/GenBank/DDBJ whole genome shotgun (WGS) entry which is preliminary data.</text>
</comment>
<evidence type="ECO:0000313" key="2">
    <source>
        <dbReference type="EMBL" id="KAF2545528.1"/>
    </source>
</evidence>
<name>A0A8S9GMN3_BRACR</name>
<organism evidence="2">
    <name type="scientific">Brassica cretica</name>
    <name type="common">Mustard</name>
    <dbReference type="NCBI Taxonomy" id="69181"/>
    <lineage>
        <taxon>Eukaryota</taxon>
        <taxon>Viridiplantae</taxon>
        <taxon>Streptophyta</taxon>
        <taxon>Embryophyta</taxon>
        <taxon>Tracheophyta</taxon>
        <taxon>Spermatophyta</taxon>
        <taxon>Magnoliopsida</taxon>
        <taxon>eudicotyledons</taxon>
        <taxon>Gunneridae</taxon>
        <taxon>Pentapetalae</taxon>
        <taxon>rosids</taxon>
        <taxon>malvids</taxon>
        <taxon>Brassicales</taxon>
        <taxon>Brassicaceae</taxon>
        <taxon>Brassiceae</taxon>
        <taxon>Brassica</taxon>
    </lineage>
</organism>
<dbReference type="AlphaFoldDB" id="A0A8S9GMN3"/>
<protein>
    <submittedName>
        <fullName evidence="2">Uncharacterized protein</fullName>
    </submittedName>
</protein>
<dbReference type="EMBL" id="QGKY02001925">
    <property type="protein sequence ID" value="KAF2545528.1"/>
    <property type="molecule type" value="Genomic_DNA"/>
</dbReference>
<feature type="compositionally biased region" description="Basic residues" evidence="1">
    <location>
        <begin position="1"/>
        <end position="12"/>
    </location>
</feature>